<comment type="caution">
    <text evidence="1">The sequence shown here is derived from an EMBL/GenBank/DDBJ whole genome shotgun (WGS) entry which is preliminary data.</text>
</comment>
<dbReference type="AlphaFoldDB" id="A0A8H7VPN2"/>
<evidence type="ECO:0000313" key="1">
    <source>
        <dbReference type="EMBL" id="KAG2228410.1"/>
    </source>
</evidence>
<evidence type="ECO:0000313" key="2">
    <source>
        <dbReference type="Proteomes" id="UP000613177"/>
    </source>
</evidence>
<name>A0A8H7VPN2_9FUNG</name>
<sequence length="135" mass="15863">MVYFKFEECSSRIEELEKVLIETEMFLQTFTNEYQKMHTAILNSPHRVYTLETDVELARSDIKITDNYISDLSKEHSKLKAETSSLYKDIDSLKAIKLSMEEKNAEEKTKIAKRNFVTINKLKEENAKLRKYAEA</sequence>
<dbReference type="Proteomes" id="UP000613177">
    <property type="component" value="Unassembled WGS sequence"/>
</dbReference>
<gene>
    <name evidence="1" type="ORF">INT48_004259</name>
</gene>
<proteinExistence type="predicted"/>
<accession>A0A8H7VPN2</accession>
<organism evidence="1 2">
    <name type="scientific">Thamnidium elegans</name>
    <dbReference type="NCBI Taxonomy" id="101142"/>
    <lineage>
        <taxon>Eukaryota</taxon>
        <taxon>Fungi</taxon>
        <taxon>Fungi incertae sedis</taxon>
        <taxon>Mucoromycota</taxon>
        <taxon>Mucoromycotina</taxon>
        <taxon>Mucoromycetes</taxon>
        <taxon>Mucorales</taxon>
        <taxon>Mucorineae</taxon>
        <taxon>Mucoraceae</taxon>
        <taxon>Thamnidium</taxon>
    </lineage>
</organism>
<dbReference type="EMBL" id="JAEPRE010000498">
    <property type="protein sequence ID" value="KAG2228410.1"/>
    <property type="molecule type" value="Genomic_DNA"/>
</dbReference>
<keyword evidence="2" id="KW-1185">Reference proteome</keyword>
<protein>
    <submittedName>
        <fullName evidence="1">Uncharacterized protein</fullName>
    </submittedName>
</protein>
<reference evidence="1" key="1">
    <citation type="submission" date="2021-01" db="EMBL/GenBank/DDBJ databases">
        <title>Metabolic potential, ecology and presence of endohyphal bacteria is reflected in genomic diversity of Mucoromycotina.</title>
        <authorList>
            <person name="Muszewska A."/>
            <person name="Okrasinska A."/>
            <person name="Steczkiewicz K."/>
            <person name="Drgas O."/>
            <person name="Orlowska M."/>
            <person name="Perlinska-Lenart U."/>
            <person name="Aleksandrzak-Piekarczyk T."/>
            <person name="Szatraj K."/>
            <person name="Zielenkiewicz U."/>
            <person name="Pilsyk S."/>
            <person name="Malc E."/>
            <person name="Mieczkowski P."/>
            <person name="Kruszewska J.S."/>
            <person name="Biernat P."/>
            <person name="Pawlowska J."/>
        </authorList>
    </citation>
    <scope>NUCLEOTIDE SEQUENCE</scope>
    <source>
        <strain evidence="1">WA0000018081</strain>
    </source>
</reference>